<feature type="transmembrane region" description="Helical" evidence="2">
    <location>
        <begin position="41"/>
        <end position="60"/>
    </location>
</feature>
<proteinExistence type="predicted"/>
<protein>
    <submittedName>
        <fullName evidence="3">Uncharacterized protein</fullName>
    </submittedName>
</protein>
<reference evidence="4" key="1">
    <citation type="submission" date="2017-09" db="EMBL/GenBank/DDBJ databases">
        <authorList>
            <person name="Varghese N."/>
            <person name="Submissions S."/>
        </authorList>
    </citation>
    <scope>NUCLEOTIDE SEQUENCE [LARGE SCALE GENOMIC DNA]</scope>
    <source>
        <strain evidence="4">DSM 44270</strain>
    </source>
</reference>
<evidence type="ECO:0000313" key="3">
    <source>
        <dbReference type="EMBL" id="SOE03621.1"/>
    </source>
</evidence>
<keyword evidence="2" id="KW-0812">Transmembrane</keyword>
<name>A0A286H789_9ACTN</name>
<keyword evidence="2" id="KW-1133">Transmembrane helix</keyword>
<dbReference type="Proteomes" id="UP000219482">
    <property type="component" value="Unassembled WGS sequence"/>
</dbReference>
<gene>
    <name evidence="3" type="ORF">SAMN06272739_4262</name>
</gene>
<dbReference type="AlphaFoldDB" id="A0A286H789"/>
<accession>A0A286H789</accession>
<feature type="region of interest" description="Disordered" evidence="1">
    <location>
        <begin position="92"/>
        <end position="112"/>
    </location>
</feature>
<evidence type="ECO:0000256" key="1">
    <source>
        <dbReference type="SAM" id="MobiDB-lite"/>
    </source>
</evidence>
<evidence type="ECO:0000256" key="2">
    <source>
        <dbReference type="SAM" id="Phobius"/>
    </source>
</evidence>
<feature type="transmembrane region" description="Helical" evidence="2">
    <location>
        <begin position="17"/>
        <end position="35"/>
    </location>
</feature>
<keyword evidence="4" id="KW-1185">Reference proteome</keyword>
<sequence>MGHPHGRRILARVNARWLLGGALAVVGSVAAFLLLDPVVAAFVAIVLATVAVLAVVAGDWDRHSTYEERELERARRRKEKWERGAAARERDRVKWEAHRARQEARKASHPDR</sequence>
<dbReference type="EMBL" id="OCNK01000007">
    <property type="protein sequence ID" value="SOE03621.1"/>
    <property type="molecule type" value="Genomic_DNA"/>
</dbReference>
<evidence type="ECO:0000313" key="4">
    <source>
        <dbReference type="Proteomes" id="UP000219482"/>
    </source>
</evidence>
<organism evidence="3 4">
    <name type="scientific">Blastococcus haudaquaticus</name>
    <dbReference type="NCBI Taxonomy" id="1938745"/>
    <lineage>
        <taxon>Bacteria</taxon>
        <taxon>Bacillati</taxon>
        <taxon>Actinomycetota</taxon>
        <taxon>Actinomycetes</taxon>
        <taxon>Geodermatophilales</taxon>
        <taxon>Geodermatophilaceae</taxon>
        <taxon>Blastococcus</taxon>
    </lineage>
</organism>
<keyword evidence="2" id="KW-0472">Membrane</keyword>